<feature type="region of interest" description="Disordered" evidence="6">
    <location>
        <begin position="1"/>
        <end position="33"/>
    </location>
</feature>
<dbReference type="OrthoDB" id="6159439at2759"/>
<feature type="domain" description="DDT" evidence="8">
    <location>
        <begin position="615"/>
        <end position="674"/>
    </location>
</feature>
<dbReference type="Pfam" id="PF02791">
    <property type="entry name" value="DDT"/>
    <property type="match status" value="1"/>
</dbReference>
<feature type="compositionally biased region" description="Basic and acidic residues" evidence="6">
    <location>
        <begin position="1749"/>
        <end position="1765"/>
    </location>
</feature>
<feature type="region of interest" description="Disordered" evidence="6">
    <location>
        <begin position="1823"/>
        <end position="1917"/>
    </location>
</feature>
<dbReference type="GO" id="GO:0005634">
    <property type="term" value="C:nucleus"/>
    <property type="evidence" value="ECO:0007669"/>
    <property type="project" value="UniProtKB-SubCell"/>
</dbReference>
<protein>
    <recommendedName>
        <fullName evidence="12">Homeobox-DDT domain protein RLT2</fullName>
    </recommendedName>
</protein>
<feature type="region of interest" description="Disordered" evidence="6">
    <location>
        <begin position="81"/>
        <end position="134"/>
    </location>
</feature>
<feature type="compositionally biased region" description="Gly residues" evidence="6">
    <location>
        <begin position="1"/>
        <end position="10"/>
    </location>
</feature>
<keyword evidence="11" id="KW-1185">Reference proteome</keyword>
<dbReference type="Proteomes" id="UP000626092">
    <property type="component" value="Unassembled WGS sequence"/>
</dbReference>
<name>A0A834FXA9_RHOSS</name>
<feature type="domain" description="Homeobox" evidence="7">
    <location>
        <begin position="24"/>
        <end position="84"/>
    </location>
</feature>
<accession>A0A834FXA9</accession>
<dbReference type="Pfam" id="PF00046">
    <property type="entry name" value="Homeodomain"/>
    <property type="match status" value="1"/>
</dbReference>
<evidence type="ECO:0000256" key="4">
    <source>
        <dbReference type="PROSITE-ProRule" id="PRU00108"/>
    </source>
</evidence>
<feature type="compositionally biased region" description="Polar residues" evidence="6">
    <location>
        <begin position="1766"/>
        <end position="1777"/>
    </location>
</feature>
<keyword evidence="3 4" id="KW-0539">Nucleus</keyword>
<dbReference type="Pfam" id="PF05066">
    <property type="entry name" value="HARE-HTH"/>
    <property type="match status" value="1"/>
</dbReference>
<dbReference type="InterPro" id="IPR018501">
    <property type="entry name" value="DDT_dom"/>
</dbReference>
<evidence type="ECO:0008006" key="12">
    <source>
        <dbReference type="Google" id="ProtNLM"/>
    </source>
</evidence>
<evidence type="ECO:0000313" key="11">
    <source>
        <dbReference type="Proteomes" id="UP000626092"/>
    </source>
</evidence>
<feature type="compositionally biased region" description="Basic residues" evidence="6">
    <location>
        <begin position="81"/>
        <end position="90"/>
    </location>
</feature>
<gene>
    <name evidence="10" type="ORF">RHSIM_RhsimUnG0013600</name>
</gene>
<dbReference type="PANTHER" id="PTHR36968">
    <property type="entry name" value="HOMEOBOX-DDT DOMAIN PROTEIN RLT2"/>
    <property type="match status" value="1"/>
</dbReference>
<evidence type="ECO:0000256" key="1">
    <source>
        <dbReference type="ARBA" id="ARBA00004123"/>
    </source>
</evidence>
<keyword evidence="2" id="KW-0804">Transcription</keyword>
<dbReference type="SUPFAM" id="SSF46689">
    <property type="entry name" value="Homeodomain-like"/>
    <property type="match status" value="1"/>
</dbReference>
<proteinExistence type="predicted"/>
<keyword evidence="4 5" id="KW-0238">DNA-binding</keyword>
<feature type="DNA-binding region" description="Homeobox" evidence="4">
    <location>
        <begin position="26"/>
        <end position="85"/>
    </location>
</feature>
<feature type="region of interest" description="Disordered" evidence="6">
    <location>
        <begin position="896"/>
        <end position="920"/>
    </location>
</feature>
<evidence type="ECO:0000256" key="5">
    <source>
        <dbReference type="RuleBase" id="RU000682"/>
    </source>
</evidence>
<dbReference type="Pfam" id="PF15613">
    <property type="entry name" value="WSD"/>
    <property type="match status" value="1"/>
</dbReference>
<evidence type="ECO:0000256" key="6">
    <source>
        <dbReference type="SAM" id="MobiDB-lite"/>
    </source>
</evidence>
<dbReference type="InterPro" id="IPR028942">
    <property type="entry name" value="WHIM1_dom"/>
</dbReference>
<feature type="compositionally biased region" description="Acidic residues" evidence="6">
    <location>
        <begin position="1843"/>
        <end position="1881"/>
    </location>
</feature>
<dbReference type="SMART" id="SM00389">
    <property type="entry name" value="HOX"/>
    <property type="match status" value="1"/>
</dbReference>
<comment type="caution">
    <text evidence="10">The sequence shown here is derived from an EMBL/GenBank/DDBJ whole genome shotgun (WGS) entry which is preliminary data.</text>
</comment>
<evidence type="ECO:0000256" key="3">
    <source>
        <dbReference type="ARBA" id="ARBA00023242"/>
    </source>
</evidence>
<dbReference type="PANTHER" id="PTHR36968:SF5">
    <property type="entry name" value="HOMEOBOX-DDT DOMAIN PROTEIN RLT2"/>
    <property type="match status" value="1"/>
</dbReference>
<feature type="region of interest" description="Disordered" evidence="6">
    <location>
        <begin position="1668"/>
        <end position="1809"/>
    </location>
</feature>
<evidence type="ECO:0000313" key="10">
    <source>
        <dbReference type="EMBL" id="KAF7116804.1"/>
    </source>
</evidence>
<dbReference type="InterPro" id="IPR007759">
    <property type="entry name" value="Asxl_HARE-HTH"/>
</dbReference>
<dbReference type="Gene3D" id="1.10.10.60">
    <property type="entry name" value="Homeodomain-like"/>
    <property type="match status" value="1"/>
</dbReference>
<dbReference type="InterPro" id="IPR001356">
    <property type="entry name" value="HD"/>
</dbReference>
<dbReference type="InterPro" id="IPR028941">
    <property type="entry name" value="WHIM2_dom"/>
</dbReference>
<sequence>MEEGGSGGLSEGEKMKPTPPQAEGEHRVKRKMKTASQLEILEKTFAVETYPSEALRAELSVKLGLSDRQLQMWFCHRRLKDRKTPPMKRPRKEDASPAAGAAVGSSSGVREEMVVGGDAGNNNEHGSGSGSFGRVESYQQQRGVGARGGAAIARIATDIMPAVKRYYEPPQALSELRAIAFVEAQLGEHLREDGPILGMEFDPLPPGAFGAPIVTVGQQKPASRPYEPKLYERPDAKPIKGAVRALHEYQFLPEQPSIRNDSYERAAPSHYFGSPNDVPIARHALSAGRSFVHGNELLPSPYALQSQPPTLLPHQGRQGHILPSTSGEYDIVSQKNSLTDIATDAQLGAHPITGLDNPFVPSDIQVTPEDDIARMERKRKSEEARIAREVEAHEKRIRKELEKQDILRRKREEQMKKEMERQDRERRKEEERLLREKQREEVRYQREQRREMERREKFLQKESIRAEKMRLKEEQRREKEAARQKAANDRATARRIAKESMEVIEDERLELMELAASSQGLPSIVSLDSQTLQNLELFRGMDIGLASDPPFFTKLSKSDQSEHEIEELLLVHVNIESSSVINLYNAHVHDKLTEFPTKFVRLKRPFAIQPWTDSEENIGNLFMVWRFLMTFADVLGLWPFTLDEFVQAFHDYDSRLLGEIHVALLRSIIKDIEDVARTPSTVLGGNQNTAGNPGGGHPQIVEGAYNWGFDIRCWQRHLNPLTWPEILRQFALSAGFGPKLKKRSVEQAYLRDENEGDDGEDVISNLRNGAAAENAVAKMQERGFSNPRRSRHRLTPGTVKFAAFHVLSLEGSEGLNILEVADKIQKSGLRDLTTSKTPEASIAAALSRDTKLFERTAPSTYCVRDPYRKDPTDAEAILSAARDKIQIFKNGYLNGDDAEDVDHDDVERDEDSESDVAEDPEADYLGTELKPNNEALPCEADRFLAKSSLGDGMDTSRDEGLSTPLVGLDNLADRSPLMQPEGYNVVKSSSASVDRSIDVAGICNEAANLDQEDAVIDESNSGEPWVQGLVEGEYSDLSVEERLSALVAIVGIANEGNSIRVVLEERMEAANALKKQMWAEVQLDKRRMKEDFVVKTQYSAHLSYKAEPNVQFSSVEGRQSPLPAVDDKNGLVSNLVVQENIQDRLDATNYSTPIATERNSSIPEFSAGTDNLIFLTPGYAAERSRSQLKAYIGHKAEEMYVYRSLPLGQDRRRNRYWQFITSASQNDPASGRIFIELRDGRWRLIDSVEGFDALFESLDVRGLRESHLHSMLQKIELSFKETLRRSLICTSTGGLTVTDVKKEVSDVAPNPDSSASTDSPTSTVCVSNSDVTESSSFAIGLGRNETEKKDALKRYIDLEKWMWEECLNSSVLCAIKYGKKRCKQLLGICNYCHDMDVFENNYCPSCHMAFETSTSDLKFSEAQCGKKYKGDGWTLRHLDSSPTSRIRLLKVLLALIEVSIPAEALQPAWSEGYRKSWGIKLHNSSSAEDLLQIMTLLEGVIQKDFLSSNFETTDELLGSCIQTESAANISPNAEMVSVLPWLPQTSSAVALRLMELDASIFYTLQQRLDSQKDKGAGNFIVSIVSLFKESNAKSSRQEKMIRAKPSLVFFSEEDCHIDGILYCHVYKLQQTIPSKFSLPNIIPEYDLAEAPHDPENLLQEPWIDQGTIHSISGRGRGSRGRGRGRTRGGRSQRRAVINSRSEAAQRSTTTNTSRFGQLLGWKGRSRGRGGAGRKRSRRTARSRQKPVKRVVDIGSSERDQQKESFFENTVTRSSDLQWNREETMGIQVEAAEEASSSSDRSDYDDYNGLAAGDEYDDDLLAGDYTGVFNGQPERLMEGVDYNVDVEEDDDDRPEEGDDVDVDDVDDQEEDDSEEDGQEDIDVERYINGDSDDEGNRDGEEQIGNPDDATESSSDYSE</sequence>
<feature type="compositionally biased region" description="Polar residues" evidence="6">
    <location>
        <begin position="1698"/>
        <end position="1715"/>
    </location>
</feature>
<keyword evidence="4 5" id="KW-0371">Homeobox</keyword>
<reference evidence="10" key="1">
    <citation type="submission" date="2019-11" db="EMBL/GenBank/DDBJ databases">
        <authorList>
            <person name="Liu Y."/>
            <person name="Hou J."/>
            <person name="Li T.-Q."/>
            <person name="Guan C.-H."/>
            <person name="Wu X."/>
            <person name="Wu H.-Z."/>
            <person name="Ling F."/>
            <person name="Zhang R."/>
            <person name="Shi X.-G."/>
            <person name="Ren J.-P."/>
            <person name="Chen E.-F."/>
            <person name="Sun J.-M."/>
        </authorList>
    </citation>
    <scope>NUCLEOTIDE SEQUENCE</scope>
    <source>
        <strain evidence="10">Adult_tree_wgs_1</strain>
        <tissue evidence="10">Leaves</tissue>
    </source>
</reference>
<dbReference type="PROSITE" id="PS50071">
    <property type="entry name" value="HOMEOBOX_2"/>
    <property type="match status" value="1"/>
</dbReference>
<dbReference type="InterPro" id="IPR009057">
    <property type="entry name" value="Homeodomain-like_sf"/>
</dbReference>
<feature type="compositionally biased region" description="Basic residues" evidence="6">
    <location>
        <begin position="1723"/>
        <end position="1748"/>
    </location>
</feature>
<organism evidence="10 11">
    <name type="scientific">Rhododendron simsii</name>
    <name type="common">Sims's rhododendron</name>
    <dbReference type="NCBI Taxonomy" id="118357"/>
    <lineage>
        <taxon>Eukaryota</taxon>
        <taxon>Viridiplantae</taxon>
        <taxon>Streptophyta</taxon>
        <taxon>Embryophyta</taxon>
        <taxon>Tracheophyta</taxon>
        <taxon>Spermatophyta</taxon>
        <taxon>Magnoliopsida</taxon>
        <taxon>eudicotyledons</taxon>
        <taxon>Gunneridae</taxon>
        <taxon>Pentapetalae</taxon>
        <taxon>asterids</taxon>
        <taxon>Ericales</taxon>
        <taxon>Ericaceae</taxon>
        <taxon>Ericoideae</taxon>
        <taxon>Rhodoreae</taxon>
        <taxon>Rhododendron</taxon>
    </lineage>
</organism>
<feature type="compositionally biased region" description="Basic residues" evidence="6">
    <location>
        <begin position="1676"/>
        <end position="1693"/>
    </location>
</feature>
<dbReference type="GO" id="GO:0003677">
    <property type="term" value="F:DNA binding"/>
    <property type="evidence" value="ECO:0007669"/>
    <property type="project" value="UniProtKB-UniRule"/>
</dbReference>
<evidence type="ECO:0000256" key="2">
    <source>
        <dbReference type="ARBA" id="ARBA00023163"/>
    </source>
</evidence>
<dbReference type="GO" id="GO:0006357">
    <property type="term" value="P:regulation of transcription by RNA polymerase II"/>
    <property type="evidence" value="ECO:0007669"/>
    <property type="project" value="InterPro"/>
</dbReference>
<comment type="subcellular location">
    <subcellularLocation>
        <location evidence="1 4 5">Nucleus</location>
    </subcellularLocation>
</comment>
<dbReference type="SMART" id="SM00571">
    <property type="entry name" value="DDT"/>
    <property type="match status" value="1"/>
</dbReference>
<dbReference type="PROSITE" id="PS51913">
    <property type="entry name" value="HTH_HARE"/>
    <property type="match status" value="1"/>
</dbReference>
<dbReference type="EMBL" id="WJXA01000045">
    <property type="protein sequence ID" value="KAF7116804.1"/>
    <property type="molecule type" value="Genomic_DNA"/>
</dbReference>
<feature type="region of interest" description="Disordered" evidence="6">
    <location>
        <begin position="471"/>
        <end position="493"/>
    </location>
</feature>
<dbReference type="InterPro" id="IPR044977">
    <property type="entry name" value="RLT1-3"/>
</dbReference>
<evidence type="ECO:0000259" key="8">
    <source>
        <dbReference type="PROSITE" id="PS50827"/>
    </source>
</evidence>
<feature type="domain" description="HTH HARE-type" evidence="9">
    <location>
        <begin position="797"/>
        <end position="866"/>
    </location>
</feature>
<evidence type="ECO:0000259" key="9">
    <source>
        <dbReference type="PROSITE" id="PS51913"/>
    </source>
</evidence>
<dbReference type="PROSITE" id="PS50827">
    <property type="entry name" value="DDT"/>
    <property type="match status" value="1"/>
</dbReference>
<feature type="compositionally biased region" description="Low complexity" evidence="6">
    <location>
        <begin position="96"/>
        <end position="108"/>
    </location>
</feature>
<dbReference type="Pfam" id="PF15612">
    <property type="entry name" value="WHIM1"/>
    <property type="match status" value="1"/>
</dbReference>
<dbReference type="CDD" id="cd00086">
    <property type="entry name" value="homeodomain"/>
    <property type="match status" value="1"/>
</dbReference>
<evidence type="ECO:0000259" key="7">
    <source>
        <dbReference type="PROSITE" id="PS50071"/>
    </source>
</evidence>